<dbReference type="KEGG" id="pspw:BJG93_18470"/>
<evidence type="ECO:0000259" key="1">
    <source>
        <dbReference type="Pfam" id="PF00535"/>
    </source>
</evidence>
<dbReference type="OrthoDB" id="9802649at2"/>
<dbReference type="PANTHER" id="PTHR43685:SF2">
    <property type="entry name" value="GLYCOSYLTRANSFERASE 2-LIKE DOMAIN-CONTAINING PROTEIN"/>
    <property type="match status" value="1"/>
</dbReference>
<dbReference type="GO" id="GO:0044010">
    <property type="term" value="P:single-species biofilm formation"/>
    <property type="evidence" value="ECO:0007669"/>
    <property type="project" value="TreeGrafter"/>
</dbReference>
<dbReference type="InterPro" id="IPR050834">
    <property type="entry name" value="Glycosyltransf_2"/>
</dbReference>
<dbReference type="InterPro" id="IPR001173">
    <property type="entry name" value="Glyco_trans_2-like"/>
</dbReference>
<dbReference type="STRING" id="754502.BJG93_18470"/>
<dbReference type="AlphaFoldDB" id="A0A1I9YME5"/>
<dbReference type="InterPro" id="IPR029044">
    <property type="entry name" value="Nucleotide-diphossugar_trans"/>
</dbReference>
<dbReference type="Proteomes" id="UP000179860">
    <property type="component" value="Chromosome 2"/>
</dbReference>
<organism evidence="2 3">
    <name type="scientific">Paraburkholderia sprentiae WSM5005</name>
    <dbReference type="NCBI Taxonomy" id="754502"/>
    <lineage>
        <taxon>Bacteria</taxon>
        <taxon>Pseudomonadati</taxon>
        <taxon>Pseudomonadota</taxon>
        <taxon>Betaproteobacteria</taxon>
        <taxon>Burkholderiales</taxon>
        <taxon>Burkholderiaceae</taxon>
        <taxon>Paraburkholderia</taxon>
    </lineage>
</organism>
<feature type="domain" description="Glycosyltransferase 2-like" evidence="1">
    <location>
        <begin position="5"/>
        <end position="107"/>
    </location>
</feature>
<evidence type="ECO:0000313" key="3">
    <source>
        <dbReference type="Proteomes" id="UP000179860"/>
    </source>
</evidence>
<dbReference type="PANTHER" id="PTHR43685">
    <property type="entry name" value="GLYCOSYLTRANSFERASE"/>
    <property type="match status" value="1"/>
</dbReference>
<reference evidence="2" key="1">
    <citation type="submission" date="2016-09" db="EMBL/GenBank/DDBJ databases">
        <title>The Complete Genome of Burkholderia sprentiae wsm5005.</title>
        <authorList>
            <person name="De Meyer S."/>
            <person name="Wang P."/>
            <person name="Terpolilli J."/>
        </authorList>
    </citation>
    <scope>NUCLEOTIDE SEQUENCE [LARGE SCALE GENOMIC DNA]</scope>
    <source>
        <strain evidence="2">WSM5005</strain>
    </source>
</reference>
<sequence>MMPISIIIPCLQMAATLGRALESCLIQPEAAQIIVVDDGSTDASIEVAQHYGRLDARVQVLRMHVNGGVAAARNWAAMHATEDLLGFIDADDEYLPGALAAASGYLQRCPGEASVRLDVDYAGFPRAIVEHADFDKYAAILSNTVPSSLVIRRAVYRALGGFPLDAFFRRVGGEDGAFSWALSRLFGNRRLIDAKRVRQHYHPAIHAERFFRIHLGMEQPVHQEVVEAWRLSQRFVASAEAAIAQLRALHSPAGAAPPVPPASPGSR</sequence>
<protein>
    <submittedName>
        <fullName evidence="2">Glycosyltransferase family 2 protein</fullName>
    </submittedName>
</protein>
<evidence type="ECO:0000313" key="2">
    <source>
        <dbReference type="EMBL" id="APA87478.1"/>
    </source>
</evidence>
<gene>
    <name evidence="2" type="ORF">BJG93_18470</name>
</gene>
<name>A0A1I9YME5_9BURK</name>
<dbReference type="CDD" id="cd00761">
    <property type="entry name" value="Glyco_tranf_GTA_type"/>
    <property type="match status" value="1"/>
</dbReference>
<dbReference type="Pfam" id="PF00535">
    <property type="entry name" value="Glycos_transf_2"/>
    <property type="match status" value="1"/>
</dbReference>
<dbReference type="Gene3D" id="3.90.550.10">
    <property type="entry name" value="Spore Coat Polysaccharide Biosynthesis Protein SpsA, Chain A"/>
    <property type="match status" value="1"/>
</dbReference>
<dbReference type="SUPFAM" id="SSF53448">
    <property type="entry name" value="Nucleotide-diphospho-sugar transferases"/>
    <property type="match status" value="1"/>
</dbReference>
<accession>A0A1I9YME5</accession>
<dbReference type="GO" id="GO:0016740">
    <property type="term" value="F:transferase activity"/>
    <property type="evidence" value="ECO:0007669"/>
    <property type="project" value="UniProtKB-KW"/>
</dbReference>
<reference evidence="2" key="2">
    <citation type="submission" date="2021-06" db="EMBL/GenBank/DDBJ databases">
        <authorList>
            <person name="Rogers T.H."/>
            <person name="Ramsay J.P."/>
            <person name="Wang P."/>
            <person name="Terpolilli J."/>
        </authorList>
    </citation>
    <scope>NUCLEOTIDE SEQUENCE</scope>
    <source>
        <strain evidence="2">WSM5005</strain>
    </source>
</reference>
<dbReference type="EMBL" id="CP017562">
    <property type="protein sequence ID" value="APA87478.1"/>
    <property type="molecule type" value="Genomic_DNA"/>
</dbReference>
<proteinExistence type="predicted"/>
<keyword evidence="3" id="KW-1185">Reference proteome</keyword>